<keyword evidence="14" id="KW-1185">Reference proteome</keyword>
<accession>A0A7W8DHI1</accession>
<evidence type="ECO:0000256" key="8">
    <source>
        <dbReference type="ARBA" id="ARBA00042773"/>
    </source>
</evidence>
<dbReference type="NCBIfam" id="NF004837">
    <property type="entry name" value="PRK06187.1"/>
    <property type="match status" value="1"/>
</dbReference>
<dbReference type="EC" id="6.2.1.3" evidence="6"/>
<gene>
    <name evidence="13" type="ORF">HNR37_001929</name>
</gene>
<dbReference type="InterPro" id="IPR020845">
    <property type="entry name" value="AMP-binding_CS"/>
</dbReference>
<evidence type="ECO:0000256" key="1">
    <source>
        <dbReference type="ARBA" id="ARBA00004170"/>
    </source>
</evidence>
<dbReference type="InterPro" id="IPR042099">
    <property type="entry name" value="ANL_N_sf"/>
</dbReference>
<comment type="caution">
    <text evidence="13">The sequence shown here is derived from an EMBL/GenBank/DDBJ whole genome shotgun (WGS) entry which is preliminary data.</text>
</comment>
<dbReference type="GO" id="GO:0016020">
    <property type="term" value="C:membrane"/>
    <property type="evidence" value="ECO:0007669"/>
    <property type="project" value="UniProtKB-SubCell"/>
</dbReference>
<evidence type="ECO:0000256" key="7">
    <source>
        <dbReference type="ARBA" id="ARBA00039545"/>
    </source>
</evidence>
<dbReference type="Proteomes" id="UP000528322">
    <property type="component" value="Unassembled WGS sequence"/>
</dbReference>
<organism evidence="13 14">
    <name type="scientific">Desulfurispira natronophila</name>
    <dbReference type="NCBI Taxonomy" id="682562"/>
    <lineage>
        <taxon>Bacteria</taxon>
        <taxon>Pseudomonadati</taxon>
        <taxon>Chrysiogenota</taxon>
        <taxon>Chrysiogenia</taxon>
        <taxon>Chrysiogenales</taxon>
        <taxon>Chrysiogenaceae</taxon>
        <taxon>Desulfurispira</taxon>
    </lineage>
</organism>
<dbReference type="GO" id="GO:0004467">
    <property type="term" value="F:long-chain fatty acid-CoA ligase activity"/>
    <property type="evidence" value="ECO:0007669"/>
    <property type="project" value="UniProtKB-EC"/>
</dbReference>
<dbReference type="Gene3D" id="3.40.50.12780">
    <property type="entry name" value="N-terminal domain of ligase-like"/>
    <property type="match status" value="1"/>
</dbReference>
<name>A0A7W8DHI1_9BACT</name>
<feature type="domain" description="AMP-dependent synthetase/ligase" evidence="11">
    <location>
        <begin position="8"/>
        <end position="366"/>
    </location>
</feature>
<keyword evidence="4 13" id="KW-0436">Ligase</keyword>
<dbReference type="Pfam" id="PF13193">
    <property type="entry name" value="AMP-binding_C"/>
    <property type="match status" value="1"/>
</dbReference>
<feature type="compositionally biased region" description="Basic and acidic residues" evidence="9">
    <location>
        <begin position="539"/>
        <end position="550"/>
    </location>
</feature>
<protein>
    <recommendedName>
        <fullName evidence="7">Long-chain-fatty-acid--CoA ligase</fullName>
        <ecNumber evidence="6">6.2.1.3</ecNumber>
    </recommendedName>
    <alternativeName>
        <fullName evidence="8">Long-chain acyl-CoA synthetase</fullName>
    </alternativeName>
</protein>
<comment type="similarity">
    <text evidence="3">Belongs to the ATP-dependent AMP-binding enzyme family.</text>
</comment>
<dbReference type="Gene3D" id="3.30.300.30">
    <property type="match status" value="1"/>
</dbReference>
<dbReference type="EMBL" id="JACHID010000013">
    <property type="protein sequence ID" value="MBB5022591.1"/>
    <property type="molecule type" value="Genomic_DNA"/>
</dbReference>
<evidence type="ECO:0000256" key="2">
    <source>
        <dbReference type="ARBA" id="ARBA00005005"/>
    </source>
</evidence>
<dbReference type="Pfam" id="PF00501">
    <property type="entry name" value="AMP-binding"/>
    <property type="match status" value="1"/>
</dbReference>
<keyword evidence="10" id="KW-0812">Transmembrane</keyword>
<dbReference type="InterPro" id="IPR045851">
    <property type="entry name" value="AMP-bd_C_sf"/>
</dbReference>
<dbReference type="AlphaFoldDB" id="A0A7W8DHI1"/>
<evidence type="ECO:0000259" key="11">
    <source>
        <dbReference type="Pfam" id="PF00501"/>
    </source>
</evidence>
<dbReference type="RefSeq" id="WP_183733384.1">
    <property type="nucleotide sequence ID" value="NZ_JACHID010000013.1"/>
</dbReference>
<dbReference type="PANTHER" id="PTHR43767:SF8">
    <property type="entry name" value="LONG-CHAIN-FATTY-ACID--COA LIGASE"/>
    <property type="match status" value="1"/>
</dbReference>
<evidence type="ECO:0000256" key="5">
    <source>
        <dbReference type="ARBA" id="ARBA00023136"/>
    </source>
</evidence>
<evidence type="ECO:0000313" key="14">
    <source>
        <dbReference type="Proteomes" id="UP000528322"/>
    </source>
</evidence>
<dbReference type="PROSITE" id="PS00455">
    <property type="entry name" value="AMP_BINDING"/>
    <property type="match status" value="1"/>
</dbReference>
<evidence type="ECO:0000256" key="10">
    <source>
        <dbReference type="SAM" id="Phobius"/>
    </source>
</evidence>
<evidence type="ECO:0000256" key="3">
    <source>
        <dbReference type="ARBA" id="ARBA00006432"/>
    </source>
</evidence>
<sequence>MHLYHLVERAATEYPRKTFIKYEKESITFRQLQDHSLSLAHLLFKKGVRPGTHVAVLMDNHPDYITALFAIMRLNAVFVPINNFLKGEEIEYILKDSETRLLICSSRFSRLAATVQKHGVNILYGGKDSAEKQPNIHDTPANTETLPRLSEDERSLAFLLYTSGTTGHPKGVMLSHNNLVSNLRSIKGAFGDFLHSRRRFLLFLPLFHTFPLTANLLLPLFLGCTLRLFPGVRPFRPIMRSLLTEGMDVFIAVPAIYSVLSKAKIPWYVRLFLGKKIYISGGSPLAEETFHSINRKLPGMVLEGYGLSECSPVVSFNPPDKSKVRSVGPPLPEVEVKVVDDDLCELPCNVEGELIVRGPNVMEGYYGNPQESAQALHNGWLRTGDIARIDEDGYIFIVDRLKDLIISKGMNIYPREVEEVLYKHEGVEHAAVLGLPDKQLEEIPVAFIVKSSEYRGHLDEVVLKKYLRPHIANYKIPRQFHFIDDIPLNATGKVMKRELREQIQAAMDYLRDQHDSSADNSETRAEPPPLVEQTQLLEATREESEKKHET</sequence>
<dbReference type="InterPro" id="IPR025110">
    <property type="entry name" value="AMP-bd_C"/>
</dbReference>
<keyword evidence="5 10" id="KW-0472">Membrane</keyword>
<evidence type="ECO:0000256" key="4">
    <source>
        <dbReference type="ARBA" id="ARBA00022598"/>
    </source>
</evidence>
<feature type="transmembrane region" description="Helical" evidence="10">
    <location>
        <begin position="200"/>
        <end position="222"/>
    </location>
</feature>
<feature type="region of interest" description="Disordered" evidence="9">
    <location>
        <begin position="512"/>
        <end position="550"/>
    </location>
</feature>
<dbReference type="PANTHER" id="PTHR43767">
    <property type="entry name" value="LONG-CHAIN-FATTY-ACID--COA LIGASE"/>
    <property type="match status" value="1"/>
</dbReference>
<reference evidence="13 14" key="1">
    <citation type="submission" date="2020-08" db="EMBL/GenBank/DDBJ databases">
        <title>Genomic Encyclopedia of Type Strains, Phase IV (KMG-IV): sequencing the most valuable type-strain genomes for metagenomic binning, comparative biology and taxonomic classification.</title>
        <authorList>
            <person name="Goeker M."/>
        </authorList>
    </citation>
    <scope>NUCLEOTIDE SEQUENCE [LARGE SCALE GENOMIC DNA]</scope>
    <source>
        <strain evidence="13 14">DSM 22071</strain>
    </source>
</reference>
<feature type="compositionally biased region" description="Basic and acidic residues" evidence="9">
    <location>
        <begin position="512"/>
        <end position="525"/>
    </location>
</feature>
<evidence type="ECO:0000256" key="6">
    <source>
        <dbReference type="ARBA" id="ARBA00026121"/>
    </source>
</evidence>
<evidence type="ECO:0000259" key="12">
    <source>
        <dbReference type="Pfam" id="PF13193"/>
    </source>
</evidence>
<dbReference type="InterPro" id="IPR000873">
    <property type="entry name" value="AMP-dep_synth/lig_dom"/>
</dbReference>
<dbReference type="InterPro" id="IPR050237">
    <property type="entry name" value="ATP-dep_AMP-bd_enzyme"/>
</dbReference>
<comment type="subcellular location">
    <subcellularLocation>
        <location evidence="1">Membrane</location>
        <topology evidence="1">Peripheral membrane protein</topology>
    </subcellularLocation>
</comment>
<evidence type="ECO:0000256" key="9">
    <source>
        <dbReference type="SAM" id="MobiDB-lite"/>
    </source>
</evidence>
<proteinExistence type="inferred from homology"/>
<evidence type="ECO:0000313" key="13">
    <source>
        <dbReference type="EMBL" id="MBB5022591.1"/>
    </source>
</evidence>
<comment type="pathway">
    <text evidence="2">Lipid metabolism; fatty acid beta-oxidation.</text>
</comment>
<keyword evidence="10" id="KW-1133">Transmembrane helix</keyword>
<dbReference type="SUPFAM" id="SSF56801">
    <property type="entry name" value="Acetyl-CoA synthetase-like"/>
    <property type="match status" value="1"/>
</dbReference>
<dbReference type="FunFam" id="3.30.300.30:FF:000008">
    <property type="entry name" value="2,3-dihydroxybenzoate-AMP ligase"/>
    <property type="match status" value="1"/>
</dbReference>
<feature type="domain" description="AMP-binding enzyme C-terminal" evidence="12">
    <location>
        <begin position="416"/>
        <end position="493"/>
    </location>
</feature>